<dbReference type="NCBIfam" id="NF004734">
    <property type="entry name" value="PRK06074.2-1"/>
    <property type="match status" value="1"/>
</dbReference>
<keyword evidence="2" id="KW-0813">Transport</keyword>
<reference evidence="4 5" key="1">
    <citation type="journal article" date="2015" name="Appl. Environ. Microbiol.">
        <title>Nanoarchaeota, Their Sulfolobales Host, and Nanoarchaeota Virus Distribution across Yellowstone National Park Hot Springs.</title>
        <authorList>
            <person name="Munson-McGee J.H."/>
            <person name="Field E.K."/>
            <person name="Bateson M."/>
            <person name="Rooney C."/>
            <person name="Stepanauskas R."/>
            <person name="Young M.J."/>
        </authorList>
    </citation>
    <scope>NUCLEOTIDE SEQUENCE [LARGE SCALE GENOMIC DNA]</scope>
    <source>
        <strain evidence="4">SCGC AC-742_N10</strain>
    </source>
</reference>
<dbReference type="InterPro" id="IPR001268">
    <property type="entry name" value="NADH_UbQ_OxRdtase_30kDa_su"/>
</dbReference>
<sequence length="165" mass="18735">MSQTTVQKPIDKILAELKAKGIIAKAESESRGSLEVTKDKIIEIAKIMKELGFDHVIAVTGIDFPEQQKIQVIYHVSSYSVEDLQKIIFAIKTYVDYKDPSLPSLTQIWGSAWTGEKETYEMLGVRFEGHPQLSRLFLPEDFEGVYPLRKDFKIKLEGLFVDKPG</sequence>
<comment type="similarity">
    <text evidence="1">Belongs to the complex I 30 kDa subunit family.</text>
</comment>
<evidence type="ECO:0000256" key="1">
    <source>
        <dbReference type="ARBA" id="ARBA00007569"/>
    </source>
</evidence>
<evidence type="ECO:0000256" key="2">
    <source>
        <dbReference type="ARBA" id="ARBA00022448"/>
    </source>
</evidence>
<accession>A0A2T9X5D8</accession>
<protein>
    <submittedName>
        <fullName evidence="4">NADH-quinone oxidoreductase subunit C</fullName>
    </submittedName>
</protein>
<dbReference type="InterPro" id="IPR037232">
    <property type="entry name" value="NADH_quin_OxRdtase_su_C/D-like"/>
</dbReference>
<dbReference type="Pfam" id="PF00329">
    <property type="entry name" value="Complex1_30kDa"/>
    <property type="match status" value="1"/>
</dbReference>
<dbReference type="Proteomes" id="UP000245638">
    <property type="component" value="Unassembled WGS sequence"/>
</dbReference>
<organism evidence="4 5">
    <name type="scientific">Acidianus hospitalis</name>
    <dbReference type="NCBI Taxonomy" id="563177"/>
    <lineage>
        <taxon>Archaea</taxon>
        <taxon>Thermoproteota</taxon>
        <taxon>Thermoprotei</taxon>
        <taxon>Sulfolobales</taxon>
        <taxon>Sulfolobaceae</taxon>
        <taxon>Acidianus</taxon>
    </lineage>
</organism>
<dbReference type="Gene3D" id="3.30.460.80">
    <property type="entry name" value="NADH:ubiquinone oxidoreductase, 30kDa subunit"/>
    <property type="match status" value="1"/>
</dbReference>
<dbReference type="PANTHER" id="PTHR10884">
    <property type="entry name" value="NADH DEHYDROGENASE UBIQUINONE IRON-SULFUR PROTEIN 3"/>
    <property type="match status" value="1"/>
</dbReference>
<dbReference type="AlphaFoldDB" id="A0A2T9X5D8"/>
<evidence type="ECO:0000313" key="5">
    <source>
        <dbReference type="Proteomes" id="UP000245638"/>
    </source>
</evidence>
<dbReference type="NCBIfam" id="TIGR01961">
    <property type="entry name" value="NuoC_fam"/>
    <property type="match status" value="1"/>
</dbReference>
<feature type="domain" description="NADH:ubiquinone oxidoreductase 30kDa subunit" evidence="3">
    <location>
        <begin position="35"/>
        <end position="155"/>
    </location>
</feature>
<comment type="caution">
    <text evidence="4">The sequence shown here is derived from an EMBL/GenBank/DDBJ whole genome shotgun (WGS) entry which is preliminary data.</text>
</comment>
<dbReference type="GO" id="GO:0016651">
    <property type="term" value="F:oxidoreductase activity, acting on NAD(P)H"/>
    <property type="evidence" value="ECO:0007669"/>
    <property type="project" value="InterPro"/>
</dbReference>
<dbReference type="GO" id="GO:0008137">
    <property type="term" value="F:NADH dehydrogenase (ubiquinone) activity"/>
    <property type="evidence" value="ECO:0007669"/>
    <property type="project" value="InterPro"/>
</dbReference>
<evidence type="ECO:0000313" key="4">
    <source>
        <dbReference type="EMBL" id="PVU75307.1"/>
    </source>
</evidence>
<proteinExistence type="inferred from homology"/>
<name>A0A2T9X5D8_9CREN</name>
<dbReference type="InterPro" id="IPR010218">
    <property type="entry name" value="NADH_DH_suC"/>
</dbReference>
<gene>
    <name evidence="4" type="ORF">DDW13_05100</name>
</gene>
<evidence type="ECO:0000259" key="3">
    <source>
        <dbReference type="Pfam" id="PF00329"/>
    </source>
</evidence>
<dbReference type="EMBL" id="QEFD01000148">
    <property type="protein sequence ID" value="PVU75307.1"/>
    <property type="molecule type" value="Genomic_DNA"/>
</dbReference>
<dbReference type="PANTHER" id="PTHR10884:SF14">
    <property type="entry name" value="NADH DEHYDROGENASE [UBIQUINONE] IRON-SULFUR PROTEIN 3, MITOCHONDRIAL"/>
    <property type="match status" value="1"/>
</dbReference>
<dbReference type="SUPFAM" id="SSF143243">
    <property type="entry name" value="Nqo5-like"/>
    <property type="match status" value="1"/>
</dbReference>